<evidence type="ECO:0000256" key="1">
    <source>
        <dbReference type="SAM" id="Coils"/>
    </source>
</evidence>
<evidence type="ECO:0000313" key="2">
    <source>
        <dbReference type="EMBL" id="QMV72448.1"/>
    </source>
</evidence>
<accession>A0A7G5EEM3</accession>
<protein>
    <recommendedName>
        <fullName evidence="4">NACHT domain-containing protein</fullName>
    </recommendedName>
</protein>
<keyword evidence="3" id="KW-1185">Reference proteome</keyword>
<dbReference type="InterPro" id="IPR027417">
    <property type="entry name" value="P-loop_NTPase"/>
</dbReference>
<dbReference type="KEGG" id="cpis:HS961_06135"/>
<evidence type="ECO:0008006" key="4">
    <source>
        <dbReference type="Google" id="ProtNLM"/>
    </source>
</evidence>
<organism evidence="2 3">
    <name type="scientific">Comamonas piscis</name>
    <dbReference type="NCBI Taxonomy" id="1562974"/>
    <lineage>
        <taxon>Bacteria</taxon>
        <taxon>Pseudomonadati</taxon>
        <taxon>Pseudomonadota</taxon>
        <taxon>Betaproteobacteria</taxon>
        <taxon>Burkholderiales</taxon>
        <taxon>Comamonadaceae</taxon>
        <taxon>Comamonas</taxon>
    </lineage>
</organism>
<gene>
    <name evidence="2" type="ORF">HS961_06135</name>
</gene>
<sequence length="1520" mass="170868">MRSAITSDYEQNLEVIKSGLLSLKATGADGFEGLLRIVLTGLTEIPFRLSASGLQGGMDGDAAISSDHVCFEAKRYSGEIHRNEVLTKLADLARKKEAADRLWILGATTEINTQLAKAVEEDGDKNAISTLILDWTSAPLPLLAIAVVSAGDEAIDFIANNFDAKTNQNKLSASDLKLAFLSISSHPEFENLLQRLKSNFNVSKMALKRAVDLNIEWRKKTFGSTRHARERLGQGLAVLQNKTFPSMRDELRGQILDELNACKEVILLGDEGHGKSWLSAQLCSDATGLGLFVSAEQLDGVSVNDLDDFLIDLLIKQTGEVANDTIKLRWRHRFEAWRVNPPLANLLIVVDGLNQRQNFRWDRLLNGIQSRLADIGGRMVVTVRPHFWQKEIARGLAFNPKIIAVPEWLPQERDELLTHYGISLDWLDKKTLQTLRNPRLLAVAIATLPHHEATTWKGLTTDRLLMEHLRTSQLENYEGETFVRLTKRLSEHATKVLERVKASSDEPSKYFQANSAAVIETRFFRPLAGPGDLYELRDEGLTLALGFTLVDQLWQTHSAKRDLTVRVTQLVEPINAMDRTADVIFASLLICALDDSRFDAGIFLALLDAFANLQNVNDQRFEEFVEIVKHQPEALFDILKVFCLETRLRINHDWFIHAAFVVASTDAGWYAAKAAIRHWLHCYNKDPVAQIRRYHKQSDADYVGQIEKKKAEIEEELESLSAFEEQLLKQMTEVSSEPDELFTLALRLLAGRSLVGFADTFVSMGVAFTLSKNLHSSRKAFQQLTTFNRVDRTATRSAFRKAIEPLRTKASSRGGQWTVVRMLYASGEECDAVEASALAEELRKGCNHFWSPSPVEWRQAKVANPDAIRPVDLDKGLQEFNVLDPDNILQSMGFGREDHGFRDFLPVACRFEPVAAFVKTKSIIGGLLTREGFPLRQVILNCDPHLPLVDPQLAKNLIKRVMNSNAFETLPENDRSICRMFAFYYSAGQISAGEQLRCMTGKDLGPDYLLSVIPSLKSQATEDIIAAVRGAINRNDEDAANGALVAALYGQTQINSELEDLILKCSQGTSSKLRAIAYQLATLRGLDSVRQAHTSSNWSAAIADGNTYEEWFGSMLLVEACAQDEILVDNILKRISQKTWFASTERLGISFTEPLVHFFIQRLRRGVTAVQEMQLPPVDFELSRTGPAPFSFLSIQETDRDSERFPKQRSLKEIFGSDDDFDEKQKKLHAMANSFFAEIKHSEARLLVQEFTIDNLRRLVSEVPLLLNELVEILEQAENAQFIWLKNLAFSVANLISAQSPDHAVELLKRASTSKGFVTQSLEDSLTLEHQAIWGSEVSEPIEAMWRQRIMGSENDEILAREILAAERFGAADFIKSIVLQLALSEDGLDQIYAITIAGYSIQSDIFVKTIREHEGDKGLTGQAAKHALIEHENAIWTQHWVDHMWNAPTAQEFWRCLMIAKTSMDARVSNKTPESSCWALYAPVFQRVRASAIKDRNKERKKRLLGQETPESIFIKFSK</sequence>
<evidence type="ECO:0000313" key="3">
    <source>
        <dbReference type="Proteomes" id="UP000515240"/>
    </source>
</evidence>
<dbReference type="Proteomes" id="UP000515240">
    <property type="component" value="Chromosome"/>
</dbReference>
<keyword evidence="1" id="KW-0175">Coiled coil</keyword>
<reference evidence="2 3" key="1">
    <citation type="journal article" date="2020" name="G3 (Bethesda)">
        <title>CeMbio - The Caenorhabditis elegans Microbiome Resource.</title>
        <authorList>
            <person name="Dirksen P."/>
            <person name="Assie A."/>
            <person name="Zimmermann J."/>
            <person name="Zhang F."/>
            <person name="Tietje A.M."/>
            <person name="Marsh S.A."/>
            <person name="Felix M.A."/>
            <person name="Shapira M."/>
            <person name="Kaleta C."/>
            <person name="Schulenburg H."/>
            <person name="Samuel B."/>
        </authorList>
    </citation>
    <scope>NUCLEOTIDE SEQUENCE [LARGE SCALE GENOMIC DNA]</scope>
    <source>
        <strain evidence="2 3">BIGb0172</strain>
    </source>
</reference>
<dbReference type="EMBL" id="CP058554">
    <property type="protein sequence ID" value="QMV72448.1"/>
    <property type="molecule type" value="Genomic_DNA"/>
</dbReference>
<proteinExistence type="predicted"/>
<dbReference type="RefSeq" id="WP_182326867.1">
    <property type="nucleotide sequence ID" value="NZ_CP058554.1"/>
</dbReference>
<dbReference type="SUPFAM" id="SSF52540">
    <property type="entry name" value="P-loop containing nucleoside triphosphate hydrolases"/>
    <property type="match status" value="1"/>
</dbReference>
<feature type="coiled-coil region" evidence="1">
    <location>
        <begin position="703"/>
        <end position="730"/>
    </location>
</feature>
<name>A0A7G5EEM3_9BURK</name>